<evidence type="ECO:0000256" key="4">
    <source>
        <dbReference type="PROSITE-ProRule" id="PRU00335"/>
    </source>
</evidence>
<proteinExistence type="predicted"/>
<dbReference type="PROSITE" id="PS50977">
    <property type="entry name" value="HTH_TETR_2"/>
    <property type="match status" value="1"/>
</dbReference>
<dbReference type="InterPro" id="IPR009057">
    <property type="entry name" value="Homeodomain-like_sf"/>
</dbReference>
<evidence type="ECO:0000313" key="6">
    <source>
        <dbReference type="EMBL" id="MDT0414003.1"/>
    </source>
</evidence>
<dbReference type="SUPFAM" id="SSF48498">
    <property type="entry name" value="Tetracyclin repressor-like, C-terminal domain"/>
    <property type="match status" value="1"/>
</dbReference>
<gene>
    <name evidence="6" type="ORF">RM574_00730</name>
</gene>
<keyword evidence="2 4" id="KW-0238">DNA-binding</keyword>
<accession>A0ABD5DXX2</accession>
<evidence type="ECO:0000256" key="3">
    <source>
        <dbReference type="ARBA" id="ARBA00023163"/>
    </source>
</evidence>
<dbReference type="Proteomes" id="UP001183607">
    <property type="component" value="Unassembled WGS sequence"/>
</dbReference>
<evidence type="ECO:0000259" key="5">
    <source>
        <dbReference type="PROSITE" id="PS50977"/>
    </source>
</evidence>
<sequence length="287" mass="30562">MSNLSDSVPARSPLEEIVRAALHTAADRGVPVAEVPLLAVAEAAGISRSTLMRRLGGTRRTLDEAVRAAGVDPGGQEPVRVRAATAAAELISAEGLAATTLERVAERAECSVHSLYAAFGGRDELLYEVYERYSPILDVEALLAGPRQGLRDTVRAIYRAMVNAFDNEPRVLPAIIADAFARPTDPAVQAMYGRMFPRILGASGRWLSEEAAAGRIRDLPLFLLLQQLTGPLFSHFLLRPAAPAIPGAENLPTPEEAIEIFTDTFVRAVALPGAEDATGEEAAGEST</sequence>
<dbReference type="InterPro" id="IPR036271">
    <property type="entry name" value="Tet_transcr_reg_TetR-rel_C_sf"/>
</dbReference>
<protein>
    <submittedName>
        <fullName evidence="6">TetR/AcrR family transcriptional regulator</fullName>
    </submittedName>
</protein>
<dbReference type="GO" id="GO:0003677">
    <property type="term" value="F:DNA binding"/>
    <property type="evidence" value="ECO:0007669"/>
    <property type="project" value="UniProtKB-UniRule"/>
</dbReference>
<dbReference type="AlphaFoldDB" id="A0ABD5DXX2"/>
<dbReference type="PANTHER" id="PTHR30055:SF234">
    <property type="entry name" value="HTH-TYPE TRANSCRIPTIONAL REGULATOR BETI"/>
    <property type="match status" value="1"/>
</dbReference>
<dbReference type="EMBL" id="JAVRER010000001">
    <property type="protein sequence ID" value="MDT0414003.1"/>
    <property type="molecule type" value="Genomic_DNA"/>
</dbReference>
<dbReference type="Pfam" id="PF00440">
    <property type="entry name" value="TetR_N"/>
    <property type="match status" value="1"/>
</dbReference>
<feature type="domain" description="HTH tetR-type" evidence="5">
    <location>
        <begin position="77"/>
        <end position="137"/>
    </location>
</feature>
<organism evidence="6 7">
    <name type="scientific">Streptomyces evansiae</name>
    <dbReference type="NCBI Taxonomy" id="3075535"/>
    <lineage>
        <taxon>Bacteria</taxon>
        <taxon>Bacillati</taxon>
        <taxon>Actinomycetota</taxon>
        <taxon>Actinomycetes</taxon>
        <taxon>Kitasatosporales</taxon>
        <taxon>Streptomycetaceae</taxon>
        <taxon>Streptomyces</taxon>
    </lineage>
</organism>
<comment type="caution">
    <text evidence="6">The sequence shown here is derived from an EMBL/GenBank/DDBJ whole genome shotgun (WGS) entry which is preliminary data.</text>
</comment>
<dbReference type="Gene3D" id="1.10.357.10">
    <property type="entry name" value="Tetracycline Repressor, domain 2"/>
    <property type="match status" value="1"/>
</dbReference>
<dbReference type="RefSeq" id="WP_052862413.1">
    <property type="nucleotide sequence ID" value="NZ_JAVRER010000001.1"/>
</dbReference>
<evidence type="ECO:0000256" key="1">
    <source>
        <dbReference type="ARBA" id="ARBA00023015"/>
    </source>
</evidence>
<keyword evidence="3" id="KW-0804">Transcription</keyword>
<dbReference type="InterPro" id="IPR050109">
    <property type="entry name" value="HTH-type_TetR-like_transc_reg"/>
</dbReference>
<reference evidence="7" key="1">
    <citation type="submission" date="2023-07" db="EMBL/GenBank/DDBJ databases">
        <title>30 novel species of actinomycetes from the DSMZ collection.</title>
        <authorList>
            <person name="Nouioui I."/>
        </authorList>
    </citation>
    <scope>NUCLEOTIDE SEQUENCE [LARGE SCALE GENOMIC DNA]</scope>
    <source>
        <strain evidence="7">DSM 41982</strain>
    </source>
</reference>
<feature type="DNA-binding region" description="H-T-H motif" evidence="4">
    <location>
        <begin position="100"/>
        <end position="119"/>
    </location>
</feature>
<keyword evidence="1" id="KW-0805">Transcription regulation</keyword>
<evidence type="ECO:0000256" key="2">
    <source>
        <dbReference type="ARBA" id="ARBA00023125"/>
    </source>
</evidence>
<dbReference type="SUPFAM" id="SSF46689">
    <property type="entry name" value="Homeodomain-like"/>
    <property type="match status" value="1"/>
</dbReference>
<dbReference type="PANTHER" id="PTHR30055">
    <property type="entry name" value="HTH-TYPE TRANSCRIPTIONAL REGULATOR RUTR"/>
    <property type="match status" value="1"/>
</dbReference>
<name>A0ABD5DXX2_9ACTN</name>
<evidence type="ECO:0000313" key="7">
    <source>
        <dbReference type="Proteomes" id="UP001183607"/>
    </source>
</evidence>
<dbReference type="GO" id="GO:0006355">
    <property type="term" value="P:regulation of DNA-templated transcription"/>
    <property type="evidence" value="ECO:0007669"/>
    <property type="project" value="UniProtKB-ARBA"/>
</dbReference>
<dbReference type="InterPro" id="IPR001647">
    <property type="entry name" value="HTH_TetR"/>
</dbReference>